<evidence type="ECO:0000256" key="1">
    <source>
        <dbReference type="ARBA" id="ARBA00010088"/>
    </source>
</evidence>
<dbReference type="Pfam" id="PF08386">
    <property type="entry name" value="Abhydrolase_4"/>
    <property type="match status" value="1"/>
</dbReference>
<keyword evidence="2" id="KW-0378">Hydrolase</keyword>
<evidence type="ECO:0000259" key="5">
    <source>
        <dbReference type="Pfam" id="PF08386"/>
    </source>
</evidence>
<dbReference type="SUPFAM" id="SSF53474">
    <property type="entry name" value="alpha/beta-Hydrolases"/>
    <property type="match status" value="1"/>
</dbReference>
<organism evidence="6 8">
    <name type="scientific">Serendipita vermifera MAFF 305830</name>
    <dbReference type="NCBI Taxonomy" id="933852"/>
    <lineage>
        <taxon>Eukaryota</taxon>
        <taxon>Fungi</taxon>
        <taxon>Dikarya</taxon>
        <taxon>Basidiomycota</taxon>
        <taxon>Agaricomycotina</taxon>
        <taxon>Agaricomycetes</taxon>
        <taxon>Sebacinales</taxon>
        <taxon>Serendipitaceae</taxon>
        <taxon>Serendipita</taxon>
    </lineage>
</organism>
<dbReference type="InterPro" id="IPR000073">
    <property type="entry name" value="AB_hydrolase_1"/>
</dbReference>
<name>A0A0C3AKG1_SERVB</name>
<evidence type="ECO:0000259" key="4">
    <source>
        <dbReference type="Pfam" id="PF00561"/>
    </source>
</evidence>
<accession>A0A0C3AKG1</accession>
<dbReference type="InterPro" id="IPR029058">
    <property type="entry name" value="AB_hydrolase_fold"/>
</dbReference>
<dbReference type="GO" id="GO:0016787">
    <property type="term" value="F:hydrolase activity"/>
    <property type="evidence" value="ECO:0007669"/>
    <property type="project" value="UniProtKB-KW"/>
</dbReference>
<feature type="domain" description="AB hydrolase-1" evidence="4">
    <location>
        <begin position="96"/>
        <end position="269"/>
    </location>
</feature>
<evidence type="ECO:0000313" key="6">
    <source>
        <dbReference type="EMBL" id="KIM20519.1"/>
    </source>
</evidence>
<reference evidence="6 8" key="1">
    <citation type="submission" date="2014-04" db="EMBL/GenBank/DDBJ databases">
        <authorList>
            <consortium name="DOE Joint Genome Institute"/>
            <person name="Kuo A."/>
            <person name="Zuccaro A."/>
            <person name="Kohler A."/>
            <person name="Nagy L.G."/>
            <person name="Floudas D."/>
            <person name="Copeland A."/>
            <person name="Barry K.W."/>
            <person name="Cichocki N."/>
            <person name="Veneault-Fourrey C."/>
            <person name="LaButti K."/>
            <person name="Lindquist E.A."/>
            <person name="Lipzen A."/>
            <person name="Lundell T."/>
            <person name="Morin E."/>
            <person name="Murat C."/>
            <person name="Sun H."/>
            <person name="Tunlid A."/>
            <person name="Henrissat B."/>
            <person name="Grigoriev I.V."/>
            <person name="Hibbett D.S."/>
            <person name="Martin F."/>
            <person name="Nordberg H.P."/>
            <person name="Cantor M.N."/>
            <person name="Hua S.X."/>
        </authorList>
    </citation>
    <scope>NUCLEOTIDE SEQUENCE [LARGE SCALE GENOMIC DNA]</scope>
    <source>
        <strain evidence="6 8">MAFF 305830</strain>
    </source>
</reference>
<dbReference type="Pfam" id="PF00561">
    <property type="entry name" value="Abhydrolase_1"/>
    <property type="match status" value="1"/>
</dbReference>
<dbReference type="EMBL" id="KN824427">
    <property type="protein sequence ID" value="KIM20519.1"/>
    <property type="molecule type" value="Genomic_DNA"/>
</dbReference>
<dbReference type="PROSITE" id="PS51257">
    <property type="entry name" value="PROKAR_LIPOPROTEIN"/>
    <property type="match status" value="1"/>
</dbReference>
<protein>
    <recommendedName>
        <fullName evidence="9">AB hydrolase-1 domain-containing protein</fullName>
    </recommendedName>
</protein>
<evidence type="ECO:0000256" key="2">
    <source>
        <dbReference type="ARBA" id="ARBA00022801"/>
    </source>
</evidence>
<dbReference type="OrthoDB" id="425534at2759"/>
<proteinExistence type="inferred from homology"/>
<evidence type="ECO:0008006" key="9">
    <source>
        <dbReference type="Google" id="ProtNLM"/>
    </source>
</evidence>
<dbReference type="Gene3D" id="3.40.50.1820">
    <property type="entry name" value="alpha/beta hydrolase"/>
    <property type="match status" value="1"/>
</dbReference>
<feature type="domain" description="Peptidase S33 tripeptidyl aminopeptidase-like C-terminal" evidence="5">
    <location>
        <begin position="470"/>
        <end position="564"/>
    </location>
</feature>
<gene>
    <name evidence="7" type="ORF">M408DRAFT_28684</name>
    <name evidence="6" type="ORF">M408DRAFT_30302</name>
</gene>
<keyword evidence="8" id="KW-1185">Reference proteome</keyword>
<feature type="chain" id="PRO_5007392373" description="AB hydrolase-1 domain-containing protein" evidence="3">
    <location>
        <begin position="23"/>
        <end position="587"/>
    </location>
</feature>
<comment type="similarity">
    <text evidence="1">Belongs to the peptidase S33 family.</text>
</comment>
<dbReference type="PANTHER" id="PTHR43248:SF25">
    <property type="entry name" value="AB HYDROLASE-1 DOMAIN-CONTAINING PROTEIN-RELATED"/>
    <property type="match status" value="1"/>
</dbReference>
<dbReference type="PANTHER" id="PTHR43248">
    <property type="entry name" value="2-SUCCINYL-6-HYDROXY-2,4-CYCLOHEXADIENE-1-CARBOXYLATE SYNTHASE"/>
    <property type="match status" value="1"/>
</dbReference>
<dbReference type="HOGENOM" id="CLU_013364_5_1_1"/>
<dbReference type="AlphaFoldDB" id="A0A0C3AKG1"/>
<dbReference type="STRING" id="933852.A0A0C3AKG1"/>
<keyword evidence="3" id="KW-0732">Signal</keyword>
<dbReference type="EMBL" id="KN824355">
    <property type="protein sequence ID" value="KIM22453.1"/>
    <property type="molecule type" value="Genomic_DNA"/>
</dbReference>
<evidence type="ECO:0000256" key="3">
    <source>
        <dbReference type="SAM" id="SignalP"/>
    </source>
</evidence>
<dbReference type="InterPro" id="IPR051601">
    <property type="entry name" value="Serine_prot/Carboxylest_S33"/>
</dbReference>
<reference evidence="8" key="2">
    <citation type="submission" date="2015-01" db="EMBL/GenBank/DDBJ databases">
        <title>Evolutionary Origins and Diversification of the Mycorrhizal Mutualists.</title>
        <authorList>
            <consortium name="DOE Joint Genome Institute"/>
            <consortium name="Mycorrhizal Genomics Consortium"/>
            <person name="Kohler A."/>
            <person name="Kuo A."/>
            <person name="Nagy L.G."/>
            <person name="Floudas D."/>
            <person name="Copeland A."/>
            <person name="Barry K.W."/>
            <person name="Cichocki N."/>
            <person name="Veneault-Fourrey C."/>
            <person name="LaButti K."/>
            <person name="Lindquist E.A."/>
            <person name="Lipzen A."/>
            <person name="Lundell T."/>
            <person name="Morin E."/>
            <person name="Murat C."/>
            <person name="Riley R."/>
            <person name="Ohm R."/>
            <person name="Sun H."/>
            <person name="Tunlid A."/>
            <person name="Henrissat B."/>
            <person name="Grigoriev I.V."/>
            <person name="Hibbett D.S."/>
            <person name="Martin F."/>
        </authorList>
    </citation>
    <scope>NUCLEOTIDE SEQUENCE [LARGE SCALE GENOMIC DNA]</scope>
    <source>
        <strain evidence="7 8">MAFF 305830</strain>
    </source>
</reference>
<evidence type="ECO:0000313" key="7">
    <source>
        <dbReference type="EMBL" id="KIM22453.1"/>
    </source>
</evidence>
<evidence type="ECO:0000313" key="8">
    <source>
        <dbReference type="Proteomes" id="UP000054097"/>
    </source>
</evidence>
<sequence length="587" mass="63487">MRPTRSLSRTLATFFLTAGCASFDVVISVSAASSHGPSGSNDTLTWGPCTGYPAPYECATFGVPLDYARPSVGNTTLAIIRLPAKISPRKGYMFYNPGGPGAPGVDYIGQLGGTLQQQFGEGWDVIGWDPRGVGGSGPNVSLFTEFAEYDAFWEQIEGAGKPEARGNLTRPSDVAFFRSQASVFDDFGKQFDAKYRAKRGDNLKYVGTCAVVRDLVGMVDAIYGRGADVNFYGSSYGTLFSAYLTQMFPHRVGKVIADGVLDAFTWTRTPITAGIPVDFTDTEKVLRAWSTTCASSTNCALGTIGNHTADGVISVIDGILNTAYDVYDGSKLSLFDFIANGTAPTYSPAWSFYLLTSFVENLLYGSSNWLFLDSFLSGIYAMQNNATATLNSRSEVNHFLTTANFRLSRRSMSGPWADMSSVWSQAGFAIACGDSQHPRSNYTTATLFEQVIQVAQNSSPHFGTLLVPRWLCPRWTTQAVERLGDIRSIPYDLNIKPKNVILVIGNNADPATPFASAQALASKKRLGSKARLVKFNAIGHTTTSNPSTCINNVIRSYLEGDLPEDKGDDAPDVICEVDSTPFTQPSE</sequence>
<dbReference type="Proteomes" id="UP000054097">
    <property type="component" value="Unassembled WGS sequence"/>
</dbReference>
<feature type="signal peptide" evidence="3">
    <location>
        <begin position="1"/>
        <end position="22"/>
    </location>
</feature>
<dbReference type="InterPro" id="IPR013595">
    <property type="entry name" value="Pept_S33_TAP-like_C"/>
</dbReference>
<reference evidence="6" key="3">
    <citation type="submission" date="2015-02" db="EMBL/GenBank/DDBJ databases">
        <title>Evolutionary Origins and Diversification of the Mycorrhizal Mutualists.</title>
        <authorList>
            <consortium name="DOE Joint Genome Institute"/>
            <consortium name="Mycorrhizal Genomics Consortium"/>
            <person name="Kohler A."/>
            <person name="Kuo A."/>
            <person name="Nagy L.G."/>
            <person name="Floudas D."/>
            <person name="Copeland A."/>
            <person name="Barry K.W."/>
            <person name="Cichocki N."/>
            <person name="Veneault-Fourrey C."/>
            <person name="LaButti K."/>
            <person name="Lindquist E.A."/>
            <person name="Lipzen A."/>
            <person name="Lundell T."/>
            <person name="Morin E."/>
            <person name="Murat C."/>
            <person name="Riley R."/>
            <person name="Ohm R."/>
            <person name="Sun H."/>
            <person name="Tunlid A."/>
            <person name="Henrissat B."/>
            <person name="Grigoriev I.V."/>
            <person name="Hibbett D.S."/>
            <person name="Martin F."/>
        </authorList>
    </citation>
    <scope>NUCLEOTIDE SEQUENCE</scope>
    <source>
        <strain evidence="6 8">MAFF 305830</strain>
    </source>
</reference>